<reference evidence="1" key="1">
    <citation type="submission" date="2023-07" db="EMBL/GenBank/DDBJ databases">
        <title>Black Yeasts Isolated from many extreme environments.</title>
        <authorList>
            <person name="Coleine C."/>
            <person name="Stajich J.E."/>
            <person name="Selbmann L."/>
        </authorList>
    </citation>
    <scope>NUCLEOTIDE SEQUENCE</scope>
    <source>
        <strain evidence="1">CCFEE 5714</strain>
    </source>
</reference>
<evidence type="ECO:0000313" key="2">
    <source>
        <dbReference type="Proteomes" id="UP001281147"/>
    </source>
</evidence>
<protein>
    <submittedName>
        <fullName evidence="1">Uncharacterized protein</fullName>
    </submittedName>
</protein>
<proteinExistence type="predicted"/>
<dbReference type="Proteomes" id="UP001281147">
    <property type="component" value="Unassembled WGS sequence"/>
</dbReference>
<dbReference type="EMBL" id="JAUTXU010000018">
    <property type="protein sequence ID" value="KAK3721384.1"/>
    <property type="molecule type" value="Genomic_DNA"/>
</dbReference>
<organism evidence="1 2">
    <name type="scientific">Vermiconidia calcicola</name>
    <dbReference type="NCBI Taxonomy" id="1690605"/>
    <lineage>
        <taxon>Eukaryota</taxon>
        <taxon>Fungi</taxon>
        <taxon>Dikarya</taxon>
        <taxon>Ascomycota</taxon>
        <taxon>Pezizomycotina</taxon>
        <taxon>Dothideomycetes</taxon>
        <taxon>Dothideomycetidae</taxon>
        <taxon>Mycosphaerellales</taxon>
        <taxon>Extremaceae</taxon>
        <taxon>Vermiconidia</taxon>
    </lineage>
</organism>
<name>A0ACC3NR36_9PEZI</name>
<sequence>MDPQTDSPLFKPPQEVRDMIYVEVLQTTVTFHYCQQPAPPLPGFLLTCKQAYQETVDLYYRNTTLLFTDMRYLYLRLPSIPQQRLALIPQVSIIMPREGVEWSFLWSDTKPEKELLEEWRRLLKESLAKKGTVLRPGVLKLFLTCSD</sequence>
<gene>
    <name evidence="1" type="ORF">LTR37_003260</name>
</gene>
<keyword evidence="2" id="KW-1185">Reference proteome</keyword>
<accession>A0ACC3NR36</accession>
<comment type="caution">
    <text evidence="1">The sequence shown here is derived from an EMBL/GenBank/DDBJ whole genome shotgun (WGS) entry which is preliminary data.</text>
</comment>
<evidence type="ECO:0000313" key="1">
    <source>
        <dbReference type="EMBL" id="KAK3721384.1"/>
    </source>
</evidence>